<dbReference type="InterPro" id="IPR036691">
    <property type="entry name" value="Endo/exonu/phosph_ase_sf"/>
</dbReference>
<keyword evidence="3" id="KW-1185">Reference proteome</keyword>
<feature type="non-terminal residue" evidence="2">
    <location>
        <position position="197"/>
    </location>
</feature>
<dbReference type="EMBL" id="NHTK01004098">
    <property type="protein sequence ID" value="PPQ88249.1"/>
    <property type="molecule type" value="Genomic_DNA"/>
</dbReference>
<organism evidence="2 3">
    <name type="scientific">Panaeolus cyanescens</name>
    <dbReference type="NCBI Taxonomy" id="181874"/>
    <lineage>
        <taxon>Eukaryota</taxon>
        <taxon>Fungi</taxon>
        <taxon>Dikarya</taxon>
        <taxon>Basidiomycota</taxon>
        <taxon>Agaricomycotina</taxon>
        <taxon>Agaricomycetes</taxon>
        <taxon>Agaricomycetidae</taxon>
        <taxon>Agaricales</taxon>
        <taxon>Agaricineae</taxon>
        <taxon>Galeropsidaceae</taxon>
        <taxon>Panaeolus</taxon>
    </lineage>
</organism>
<dbReference type="SUPFAM" id="SSF56219">
    <property type="entry name" value="DNase I-like"/>
    <property type="match status" value="1"/>
</dbReference>
<evidence type="ECO:0000313" key="2">
    <source>
        <dbReference type="EMBL" id="PPQ88249.1"/>
    </source>
</evidence>
<evidence type="ECO:0008006" key="4">
    <source>
        <dbReference type="Google" id="ProtNLM"/>
    </source>
</evidence>
<name>A0A409XBT9_9AGAR</name>
<dbReference type="OrthoDB" id="3261136at2759"/>
<dbReference type="Proteomes" id="UP000284842">
    <property type="component" value="Unassembled WGS sequence"/>
</dbReference>
<protein>
    <recommendedName>
        <fullName evidence="4">Endonuclease/exonuclease/phosphatase domain-containing protein</fullName>
    </recommendedName>
</protein>
<evidence type="ECO:0000313" key="3">
    <source>
        <dbReference type="Proteomes" id="UP000284842"/>
    </source>
</evidence>
<proteinExistence type="predicted"/>
<accession>A0A409XBT9</accession>
<dbReference type="AlphaFoldDB" id="A0A409XBT9"/>
<evidence type="ECO:0000256" key="1">
    <source>
        <dbReference type="SAM" id="Coils"/>
    </source>
</evidence>
<gene>
    <name evidence="2" type="ORF">CVT24_006574</name>
</gene>
<comment type="caution">
    <text evidence="2">The sequence shown here is derived from an EMBL/GenBank/DDBJ whole genome shotgun (WGS) entry which is preliminary data.</text>
</comment>
<feature type="coiled-coil region" evidence="1">
    <location>
        <begin position="120"/>
        <end position="147"/>
    </location>
</feature>
<dbReference type="InParanoid" id="A0A409XBT9"/>
<reference evidence="2 3" key="1">
    <citation type="journal article" date="2018" name="Evol. Lett.">
        <title>Horizontal gene cluster transfer increased hallucinogenic mushroom diversity.</title>
        <authorList>
            <person name="Reynolds H.T."/>
            <person name="Vijayakumar V."/>
            <person name="Gluck-Thaler E."/>
            <person name="Korotkin H.B."/>
            <person name="Matheny P.B."/>
            <person name="Slot J.C."/>
        </authorList>
    </citation>
    <scope>NUCLEOTIDE SEQUENCE [LARGE SCALE GENOMIC DNA]</scope>
    <source>
        <strain evidence="2 3">2629</strain>
    </source>
</reference>
<keyword evidence="1" id="KW-0175">Coiled coil</keyword>
<sequence length="197" mass="23707">MVTKRYSRPDNVFCTEGTLERVLRCEVLHGERPACTDHYPITTEIELERLEAAEEMRRNYRMVEWDRINARMEEKAREWKWGEQIEREEDLEEAAEWLTMNIKTILEEEVKPTKPLPDEKRWWTKELEELKKEKNRLASKAFKMRAMEGHEVHVRAKMAARRFAREVLVAKRARWEEWLSEASTKDLWTANGYLKSP</sequence>